<feature type="compositionally biased region" description="Basic and acidic residues" evidence="1">
    <location>
        <begin position="7"/>
        <end position="22"/>
    </location>
</feature>
<accession>A0A6A5XZW2</accession>
<name>A0A6A5XZW2_9PLEO</name>
<dbReference type="RefSeq" id="XP_033387091.1">
    <property type="nucleotide sequence ID" value="XM_033530818.1"/>
</dbReference>
<evidence type="ECO:0000256" key="2">
    <source>
        <dbReference type="SAM" id="Phobius"/>
    </source>
</evidence>
<sequence length="239" mass="26743">MASTEMVVDKEKLEFQKPKKEDEVEEAEDPAEEKRNLRQAAFLLSVYWIAWAVGATADVLLMIIEQTNSFQALTPLSAWIYKNRIDLAIYKQIDPYVYVSPKILVSTGGTGLATCALMQFALMGKVRASDLSLALTYVWMGLFMLGADWLGATGREAVVLALPLSWLSMTTILLALQSVKYDLSYSSIGLDFAPWTVAVIRYLSTAFFLLANWYTFETGGGFIVSLVLWESIRFVYAKL</sequence>
<protein>
    <submittedName>
        <fullName evidence="3">Uncharacterized protein</fullName>
    </submittedName>
</protein>
<proteinExistence type="predicted"/>
<feature type="transmembrane region" description="Helical" evidence="2">
    <location>
        <begin position="188"/>
        <end position="213"/>
    </location>
</feature>
<dbReference type="OrthoDB" id="10453169at2759"/>
<evidence type="ECO:0000313" key="4">
    <source>
        <dbReference type="Proteomes" id="UP000799778"/>
    </source>
</evidence>
<evidence type="ECO:0000256" key="1">
    <source>
        <dbReference type="SAM" id="MobiDB-lite"/>
    </source>
</evidence>
<gene>
    <name evidence="3" type="ORF">BU24DRAFT_447388</name>
</gene>
<feature type="region of interest" description="Disordered" evidence="1">
    <location>
        <begin position="1"/>
        <end position="31"/>
    </location>
</feature>
<keyword evidence="4" id="KW-1185">Reference proteome</keyword>
<dbReference type="GeneID" id="54288215"/>
<dbReference type="AlphaFoldDB" id="A0A6A5XZW2"/>
<feature type="transmembrane region" description="Helical" evidence="2">
    <location>
        <begin position="41"/>
        <end position="64"/>
    </location>
</feature>
<feature type="transmembrane region" description="Helical" evidence="2">
    <location>
        <begin position="134"/>
        <end position="152"/>
    </location>
</feature>
<reference evidence="3" key="1">
    <citation type="journal article" date="2020" name="Stud. Mycol.">
        <title>101 Dothideomycetes genomes: a test case for predicting lifestyles and emergence of pathogens.</title>
        <authorList>
            <person name="Haridas S."/>
            <person name="Albert R."/>
            <person name="Binder M."/>
            <person name="Bloem J."/>
            <person name="Labutti K."/>
            <person name="Salamov A."/>
            <person name="Andreopoulos B."/>
            <person name="Baker S."/>
            <person name="Barry K."/>
            <person name="Bills G."/>
            <person name="Bluhm B."/>
            <person name="Cannon C."/>
            <person name="Castanera R."/>
            <person name="Culley D."/>
            <person name="Daum C."/>
            <person name="Ezra D."/>
            <person name="Gonzalez J."/>
            <person name="Henrissat B."/>
            <person name="Kuo A."/>
            <person name="Liang C."/>
            <person name="Lipzen A."/>
            <person name="Lutzoni F."/>
            <person name="Magnuson J."/>
            <person name="Mondo S."/>
            <person name="Nolan M."/>
            <person name="Ohm R."/>
            <person name="Pangilinan J."/>
            <person name="Park H.-J."/>
            <person name="Ramirez L."/>
            <person name="Alfaro M."/>
            <person name="Sun H."/>
            <person name="Tritt A."/>
            <person name="Yoshinaga Y."/>
            <person name="Zwiers L.-H."/>
            <person name="Turgeon B."/>
            <person name="Goodwin S."/>
            <person name="Spatafora J."/>
            <person name="Crous P."/>
            <person name="Grigoriev I."/>
        </authorList>
    </citation>
    <scope>NUCLEOTIDE SEQUENCE</scope>
    <source>
        <strain evidence="3">CBS 175.79</strain>
    </source>
</reference>
<feature type="transmembrane region" description="Helical" evidence="2">
    <location>
        <begin position="103"/>
        <end position="122"/>
    </location>
</feature>
<keyword evidence="2" id="KW-0812">Transmembrane</keyword>
<dbReference type="Proteomes" id="UP000799778">
    <property type="component" value="Unassembled WGS sequence"/>
</dbReference>
<evidence type="ECO:0000313" key="3">
    <source>
        <dbReference type="EMBL" id="KAF2018752.1"/>
    </source>
</evidence>
<keyword evidence="2" id="KW-0472">Membrane</keyword>
<feature type="transmembrane region" description="Helical" evidence="2">
    <location>
        <begin position="219"/>
        <end position="236"/>
    </location>
</feature>
<dbReference type="EMBL" id="ML978067">
    <property type="protein sequence ID" value="KAF2018752.1"/>
    <property type="molecule type" value="Genomic_DNA"/>
</dbReference>
<feature type="transmembrane region" description="Helical" evidence="2">
    <location>
        <begin position="158"/>
        <end position="176"/>
    </location>
</feature>
<organism evidence="3 4">
    <name type="scientific">Aaosphaeria arxii CBS 175.79</name>
    <dbReference type="NCBI Taxonomy" id="1450172"/>
    <lineage>
        <taxon>Eukaryota</taxon>
        <taxon>Fungi</taxon>
        <taxon>Dikarya</taxon>
        <taxon>Ascomycota</taxon>
        <taxon>Pezizomycotina</taxon>
        <taxon>Dothideomycetes</taxon>
        <taxon>Pleosporomycetidae</taxon>
        <taxon>Pleosporales</taxon>
        <taxon>Pleosporales incertae sedis</taxon>
        <taxon>Aaosphaeria</taxon>
    </lineage>
</organism>
<keyword evidence="2" id="KW-1133">Transmembrane helix</keyword>